<dbReference type="InterPro" id="IPR010368">
    <property type="entry name" value="Com_YlbF"/>
</dbReference>
<protein>
    <recommendedName>
        <fullName evidence="1">UPF0342 protein EDC24_2972</fullName>
    </recommendedName>
</protein>
<evidence type="ECO:0000313" key="3">
    <source>
        <dbReference type="EMBL" id="RPF50154.1"/>
    </source>
</evidence>
<dbReference type="Pfam" id="PF06133">
    <property type="entry name" value="Com_YlbF"/>
    <property type="match status" value="1"/>
</dbReference>
<organism evidence="3 4">
    <name type="scientific">Aquisalibacillus elongatus</name>
    <dbReference type="NCBI Taxonomy" id="485577"/>
    <lineage>
        <taxon>Bacteria</taxon>
        <taxon>Bacillati</taxon>
        <taxon>Bacillota</taxon>
        <taxon>Bacilli</taxon>
        <taxon>Bacillales</taxon>
        <taxon>Bacillaceae</taxon>
        <taxon>Aquisalibacillus</taxon>
    </lineage>
</organism>
<comment type="similarity">
    <text evidence="1">Belongs to the UPF0342 family.</text>
</comment>
<dbReference type="OrthoDB" id="9811402at2"/>
<dbReference type="Proteomes" id="UP000276443">
    <property type="component" value="Unassembled WGS sequence"/>
</dbReference>
<comment type="caution">
    <text evidence="3">The sequence shown here is derived from an EMBL/GenBank/DDBJ whole genome shotgun (WGS) entry which is preliminary data.</text>
</comment>
<sequence length="119" mass="13991">MANIYDLAYDLEKGLRNSDEFQDLKQAYDKVMNDPQTKKMFDDFRETQLNLQQKQMQGEEITEEEVNQAKQVVELVQQQEDISKLMEEEQRLNNLISDISKVITKPLEELYGEEGEGQQ</sequence>
<dbReference type="AlphaFoldDB" id="A0A3N5AYM6"/>
<dbReference type="Gene3D" id="1.20.1500.10">
    <property type="entry name" value="YheA/YmcA-like"/>
    <property type="match status" value="1"/>
</dbReference>
<gene>
    <name evidence="3" type="ORF">EDC24_2972</name>
</gene>
<dbReference type="HAMAP" id="MF_01526">
    <property type="entry name" value="UPF0342"/>
    <property type="match status" value="1"/>
</dbReference>
<reference evidence="3 4" key="1">
    <citation type="submission" date="2018-11" db="EMBL/GenBank/DDBJ databases">
        <title>Genomic Encyclopedia of Type Strains, Phase IV (KMG-IV): sequencing the most valuable type-strain genomes for metagenomic binning, comparative biology and taxonomic classification.</title>
        <authorList>
            <person name="Goeker M."/>
        </authorList>
    </citation>
    <scope>NUCLEOTIDE SEQUENCE [LARGE SCALE GENOMIC DNA]</scope>
    <source>
        <strain evidence="3 4">DSM 18090</strain>
    </source>
</reference>
<evidence type="ECO:0000256" key="1">
    <source>
        <dbReference type="HAMAP-Rule" id="MF_01526"/>
    </source>
</evidence>
<feature type="coiled-coil region" evidence="2">
    <location>
        <begin position="59"/>
        <end position="95"/>
    </location>
</feature>
<keyword evidence="2" id="KW-0175">Coiled coil</keyword>
<keyword evidence="4" id="KW-1185">Reference proteome</keyword>
<dbReference type="EMBL" id="RKRF01000014">
    <property type="protein sequence ID" value="RPF50154.1"/>
    <property type="molecule type" value="Genomic_DNA"/>
</dbReference>
<accession>A0A3N5AYM6</accession>
<evidence type="ECO:0000313" key="4">
    <source>
        <dbReference type="Proteomes" id="UP000276443"/>
    </source>
</evidence>
<dbReference type="RefSeq" id="WP_124223809.1">
    <property type="nucleotide sequence ID" value="NZ_RKRF01000014.1"/>
</dbReference>
<dbReference type="SUPFAM" id="SSF158622">
    <property type="entry name" value="YheA/YmcA-like"/>
    <property type="match status" value="1"/>
</dbReference>
<proteinExistence type="inferred from homology"/>
<evidence type="ECO:0000256" key="2">
    <source>
        <dbReference type="SAM" id="Coils"/>
    </source>
</evidence>
<dbReference type="InterPro" id="IPR023378">
    <property type="entry name" value="YheA/YmcA-like_dom_sf"/>
</dbReference>
<name>A0A3N5AYM6_9BACI</name>